<reference evidence="2" key="2">
    <citation type="journal article" date="2007" name="Science">
        <title>Draft genome sequence of the sexually transmitted pathogen Trichomonas vaginalis.</title>
        <authorList>
            <person name="Carlton J.M."/>
            <person name="Hirt R.P."/>
            <person name="Silva J.C."/>
            <person name="Delcher A.L."/>
            <person name="Schatz M."/>
            <person name="Zhao Q."/>
            <person name="Wortman J.R."/>
            <person name="Bidwell S.L."/>
            <person name="Alsmark U.C.M."/>
            <person name="Besteiro S."/>
            <person name="Sicheritz-Ponten T."/>
            <person name="Noel C.J."/>
            <person name="Dacks J.B."/>
            <person name="Foster P.G."/>
            <person name="Simillion C."/>
            <person name="Van de Peer Y."/>
            <person name="Miranda-Saavedra D."/>
            <person name="Barton G.J."/>
            <person name="Westrop G.D."/>
            <person name="Mueller S."/>
            <person name="Dessi D."/>
            <person name="Fiori P.L."/>
            <person name="Ren Q."/>
            <person name="Paulsen I."/>
            <person name="Zhang H."/>
            <person name="Bastida-Corcuera F.D."/>
            <person name="Simoes-Barbosa A."/>
            <person name="Brown M.T."/>
            <person name="Hayes R.D."/>
            <person name="Mukherjee M."/>
            <person name="Okumura C.Y."/>
            <person name="Schneider R."/>
            <person name="Smith A.J."/>
            <person name="Vanacova S."/>
            <person name="Villalvazo M."/>
            <person name="Haas B.J."/>
            <person name="Pertea M."/>
            <person name="Feldblyum T.V."/>
            <person name="Utterback T.R."/>
            <person name="Shu C.L."/>
            <person name="Osoegawa K."/>
            <person name="de Jong P.J."/>
            <person name="Hrdy I."/>
            <person name="Horvathova L."/>
            <person name="Zubacova Z."/>
            <person name="Dolezal P."/>
            <person name="Malik S.B."/>
            <person name="Logsdon J.M. Jr."/>
            <person name="Henze K."/>
            <person name="Gupta A."/>
            <person name="Wang C.C."/>
            <person name="Dunne R.L."/>
            <person name="Upcroft J.A."/>
            <person name="Upcroft P."/>
            <person name="White O."/>
            <person name="Salzberg S.L."/>
            <person name="Tang P."/>
            <person name="Chiu C.-H."/>
            <person name="Lee Y.-S."/>
            <person name="Embley T.M."/>
            <person name="Coombs G.H."/>
            <person name="Mottram J.C."/>
            <person name="Tachezy J."/>
            <person name="Fraser-Liggett C.M."/>
            <person name="Johnson P.J."/>
        </authorList>
    </citation>
    <scope>NUCLEOTIDE SEQUENCE [LARGE SCALE GENOMIC DNA]</scope>
    <source>
        <strain evidence="2">G3</strain>
    </source>
</reference>
<dbReference type="STRING" id="5722.A2DUM7"/>
<dbReference type="Proteomes" id="UP000001542">
    <property type="component" value="Unassembled WGS sequence"/>
</dbReference>
<dbReference type="AlphaFoldDB" id="A2DUM7"/>
<organism evidence="2 3">
    <name type="scientific">Trichomonas vaginalis (strain ATCC PRA-98 / G3)</name>
    <dbReference type="NCBI Taxonomy" id="412133"/>
    <lineage>
        <taxon>Eukaryota</taxon>
        <taxon>Metamonada</taxon>
        <taxon>Parabasalia</taxon>
        <taxon>Trichomonadida</taxon>
        <taxon>Trichomonadidae</taxon>
        <taxon>Trichomonas</taxon>
    </lineage>
</organism>
<name>A2DUM7_TRIV3</name>
<dbReference type="OrthoDB" id="409136at2759"/>
<dbReference type="VEuPathDB" id="TrichDB:TVAGG3_0662780"/>
<dbReference type="InterPro" id="IPR018325">
    <property type="entry name" value="Rad4/PNGase_transGLS-fold"/>
</dbReference>
<evidence type="ECO:0000259" key="1">
    <source>
        <dbReference type="Pfam" id="PF03835"/>
    </source>
</evidence>
<dbReference type="KEGG" id="tva:4773925"/>
<dbReference type="RefSeq" id="XP_001328141.1">
    <property type="nucleotide sequence ID" value="XM_001328106.1"/>
</dbReference>
<reference evidence="2" key="1">
    <citation type="submission" date="2006-10" db="EMBL/GenBank/DDBJ databases">
        <authorList>
            <person name="Amadeo P."/>
            <person name="Zhao Q."/>
            <person name="Wortman J."/>
            <person name="Fraser-Liggett C."/>
            <person name="Carlton J."/>
        </authorList>
    </citation>
    <scope>NUCLEOTIDE SEQUENCE</scope>
    <source>
        <strain evidence="2">G3</strain>
    </source>
</reference>
<sequence length="374" mass="43013">MQAKILFSYGKKVIDVTLNLNVPIIAIFEELKGKLDMQGKADDYILWHGKTHPIVPVPIGSIGINREKPIVVFILKKDFKTIDSYLNNYFPNLVAEALQAPKDGLYILSELSRYYNIISFLNDPELKNAVDKVYPRSLFEHLEPYEKLKQITNWFCTQFFQKYGIPPCHVCGQPTIYAGPAPVIPDELGGHPLSAEIFKCPICGAATRYTKFTNPIVILMNHTGRELEHCLGLASILKYTGFQFRFVLIDLKFHILEVYIPSMKRYVSVDPYVNRIDCPLLYECGCNQDVTWAIAYSEKECIDVSTRYVYNRNEFNARRYKLDYADWLTKALSFKHQVLIQGASDSFKQTIRNDKETLLDEKKPTDNELTNPLL</sequence>
<dbReference type="VEuPathDB" id="TrichDB:TVAG_165460"/>
<proteinExistence type="predicted"/>
<protein>
    <recommendedName>
        <fullName evidence="1">Rad4/PNGase transglutaminase-like fold domain-containing protein</fullName>
    </recommendedName>
</protein>
<accession>A2DUM7</accession>
<evidence type="ECO:0000313" key="3">
    <source>
        <dbReference type="Proteomes" id="UP000001542"/>
    </source>
</evidence>
<evidence type="ECO:0000313" key="2">
    <source>
        <dbReference type="EMBL" id="EAY15918.1"/>
    </source>
</evidence>
<keyword evidence="3" id="KW-1185">Reference proteome</keyword>
<dbReference type="InterPro" id="IPR038765">
    <property type="entry name" value="Papain-like_cys_pep_sf"/>
</dbReference>
<dbReference type="Gene3D" id="2.20.25.10">
    <property type="match status" value="1"/>
</dbReference>
<gene>
    <name evidence="2" type="ORF">TVAG_165460</name>
</gene>
<dbReference type="SUPFAM" id="SSF54001">
    <property type="entry name" value="Cysteine proteinases"/>
    <property type="match status" value="1"/>
</dbReference>
<dbReference type="EMBL" id="DS113249">
    <property type="protein sequence ID" value="EAY15918.1"/>
    <property type="molecule type" value="Genomic_DNA"/>
</dbReference>
<dbReference type="Gene3D" id="3.10.620.30">
    <property type="match status" value="1"/>
</dbReference>
<dbReference type="eggNOG" id="KOG0909">
    <property type="taxonomic scope" value="Eukaryota"/>
</dbReference>
<dbReference type="SMR" id="A2DUM7"/>
<dbReference type="Pfam" id="PF03835">
    <property type="entry name" value="Rad4"/>
    <property type="match status" value="1"/>
</dbReference>
<dbReference type="InParanoid" id="A2DUM7"/>
<feature type="domain" description="Rad4/PNGase transglutaminase-like fold" evidence="1">
    <location>
        <begin position="256"/>
        <end position="334"/>
    </location>
</feature>